<dbReference type="RefSeq" id="YP_010113426.1">
    <property type="nucleotide sequence ID" value="NC_055903.1"/>
</dbReference>
<protein>
    <submittedName>
        <fullName evidence="1">Uncharacterized protein</fullName>
    </submittedName>
</protein>
<dbReference type="EMBL" id="MT774410">
    <property type="protein sequence ID" value="QOR57786.1"/>
    <property type="molecule type" value="Genomic_DNA"/>
</dbReference>
<keyword evidence="2" id="KW-1185">Reference proteome</keyword>
<organism evidence="1 2">
    <name type="scientific">uncultured phage cr272_1</name>
    <dbReference type="NCBI Taxonomy" id="2772094"/>
    <lineage>
        <taxon>Viruses</taxon>
        <taxon>Duplodnaviria</taxon>
        <taxon>Heunggongvirae</taxon>
        <taxon>Uroviricota</taxon>
        <taxon>Caudoviricetes</taxon>
        <taxon>Crassvirales</taxon>
        <taxon>Suoliviridae</taxon>
        <taxon>Oafivirinae</taxon>
        <taxon>Buhlduvirus</taxon>
        <taxon>Buhlduvirus porcinus</taxon>
    </lineage>
</organism>
<dbReference type="Proteomes" id="UP000594103">
    <property type="component" value="Segment"/>
</dbReference>
<evidence type="ECO:0000313" key="2">
    <source>
        <dbReference type="Proteomes" id="UP000594103"/>
    </source>
</evidence>
<dbReference type="KEGG" id="vg:65131951"/>
<sequence length="45" mass="5393">MYSGVKKYACNPEKLRHANARPYVRNVKHKNAMYEEELGYYSRVK</sequence>
<dbReference type="GeneID" id="65131951"/>
<accession>A0A7M1RU29</accession>
<name>A0A7M1RU29_9CAUD</name>
<evidence type="ECO:0000313" key="1">
    <source>
        <dbReference type="EMBL" id="QOR57786.1"/>
    </source>
</evidence>
<reference evidence="1 2" key="1">
    <citation type="submission" date="2020-07" db="EMBL/GenBank/DDBJ databases">
        <title>Taxonomic proposal: Crassvirales, a new order of highly abundant and diverse bacterial viruses.</title>
        <authorList>
            <person name="Shkoporov A.N."/>
            <person name="Stockdale S.R."/>
            <person name="Guerin E."/>
            <person name="Ross R.P."/>
            <person name="Hill C."/>
        </authorList>
    </citation>
    <scope>NUCLEOTIDE SEQUENCE [LARGE SCALE GENOMIC DNA]</scope>
</reference>
<proteinExistence type="predicted"/>